<keyword evidence="2" id="KW-1185">Reference proteome</keyword>
<dbReference type="Proteomes" id="UP000727456">
    <property type="component" value="Unassembled WGS sequence"/>
</dbReference>
<accession>A0ABX0TZ39</accession>
<comment type="caution">
    <text evidence="1">The sequence shown here is derived from an EMBL/GenBank/DDBJ whole genome shotgun (WGS) entry which is preliminary data.</text>
</comment>
<dbReference type="RefSeq" id="WP_167074007.1">
    <property type="nucleotide sequence ID" value="NZ_JAAOZC010000006.1"/>
</dbReference>
<reference evidence="1 2" key="1">
    <citation type="submission" date="2020-03" db="EMBL/GenBank/DDBJ databases">
        <title>Genomic Encyclopedia of Type Strains, Phase III (KMG-III): the genomes of soil and plant-associated and newly described type strains.</title>
        <authorList>
            <person name="Whitman W."/>
        </authorList>
    </citation>
    <scope>NUCLEOTIDE SEQUENCE [LARGE SCALE GENOMIC DNA]</scope>
    <source>
        <strain evidence="1 2">CECT 8804</strain>
    </source>
</reference>
<evidence type="ECO:0000313" key="1">
    <source>
        <dbReference type="EMBL" id="NIJ08906.1"/>
    </source>
</evidence>
<sequence>MAEVDLDAVLDRIGAALARLERIEPRDVPHSNLAEAYALLDERHGLLRLRIQETIDRLDALVAKPDGFIA</sequence>
<dbReference type="EMBL" id="JAAOZC010000006">
    <property type="protein sequence ID" value="NIJ08906.1"/>
    <property type="molecule type" value="Genomic_DNA"/>
</dbReference>
<organism evidence="1 2">
    <name type="scientific">Sphingomonas vulcanisoli</name>
    <dbReference type="NCBI Taxonomy" id="1658060"/>
    <lineage>
        <taxon>Bacteria</taxon>
        <taxon>Pseudomonadati</taxon>
        <taxon>Pseudomonadota</taxon>
        <taxon>Alphaproteobacteria</taxon>
        <taxon>Sphingomonadales</taxon>
        <taxon>Sphingomonadaceae</taxon>
        <taxon>Sphingomonas</taxon>
    </lineage>
</organism>
<proteinExistence type="predicted"/>
<name>A0ABX0TZ39_9SPHN</name>
<evidence type="ECO:0000313" key="2">
    <source>
        <dbReference type="Proteomes" id="UP000727456"/>
    </source>
</evidence>
<gene>
    <name evidence="1" type="ORF">FHS31_002530</name>
</gene>
<protein>
    <submittedName>
        <fullName evidence="1">Uncharacterized protein</fullName>
    </submittedName>
</protein>